<gene>
    <name evidence="1" type="ORF">LXT13_20810</name>
</gene>
<name>A0ABS8Y1E9_9BURK</name>
<evidence type="ECO:0000313" key="1">
    <source>
        <dbReference type="EMBL" id="MCE4556844.1"/>
    </source>
</evidence>
<dbReference type="EMBL" id="JAJTWU010000008">
    <property type="protein sequence ID" value="MCE4556844.1"/>
    <property type="molecule type" value="Genomic_DNA"/>
</dbReference>
<dbReference type="Gene3D" id="3.90.50.10">
    <property type="entry name" value="Photosynthetic Reaction Center, subunit H, domain 2"/>
    <property type="match status" value="2"/>
</dbReference>
<dbReference type="Proteomes" id="UP001200741">
    <property type="component" value="Unassembled WGS sequence"/>
</dbReference>
<dbReference type="SUPFAM" id="SSF50346">
    <property type="entry name" value="PRC-barrel domain"/>
    <property type="match status" value="1"/>
</dbReference>
<dbReference type="InterPro" id="IPR014747">
    <property type="entry name" value="Bac_photo_RC_H_C"/>
</dbReference>
<proteinExistence type="predicted"/>
<protein>
    <submittedName>
        <fullName evidence="1">PRC-barrel domain containing protein</fullName>
    </submittedName>
</protein>
<dbReference type="InterPro" id="IPR011033">
    <property type="entry name" value="PRC_barrel-like_sf"/>
</dbReference>
<sequence length="247" mass="27339">MFNRASHVTTARVRAADGDIGPVMDLLLDDCSWVVRYLLVDAGCWLREREVLISPYSIKQPGLLAGVIEVALTRRLVRASPAFDLPVSSAQEREFMRHYRYPAYWDGGGLWALGATPYPSVAPLPDAERGISSYPVGMHLRSAKGLEGFEVRGAAQGLGQVEDLVFDELSWQLRYLVVDTHAWWPGGRPALISLAWVDGIDWAGQQIHVALGRPQLKASLSYWGVASMESDDEALLHANYRCPGHRA</sequence>
<reference evidence="1 2" key="1">
    <citation type="submission" date="2021-12" db="EMBL/GenBank/DDBJ databases">
        <title>Genome seq of P8.</title>
        <authorList>
            <person name="Seo T."/>
        </authorList>
    </citation>
    <scope>NUCLEOTIDE SEQUENCE [LARGE SCALE GENOMIC DNA]</scope>
    <source>
        <strain evidence="1 2">P8</strain>
    </source>
</reference>
<dbReference type="RefSeq" id="WP_233373966.1">
    <property type="nucleotide sequence ID" value="NZ_JAJTWU010000008.1"/>
</dbReference>
<comment type="caution">
    <text evidence="1">The sequence shown here is derived from an EMBL/GenBank/DDBJ whole genome shotgun (WGS) entry which is preliminary data.</text>
</comment>
<accession>A0ABS8Y1E9</accession>
<keyword evidence="2" id="KW-1185">Reference proteome</keyword>
<organism evidence="1 2">
    <name type="scientific">Pelomonas cellulosilytica</name>
    <dbReference type="NCBI Taxonomy" id="2906762"/>
    <lineage>
        <taxon>Bacteria</taxon>
        <taxon>Pseudomonadati</taxon>
        <taxon>Pseudomonadota</taxon>
        <taxon>Betaproteobacteria</taxon>
        <taxon>Burkholderiales</taxon>
        <taxon>Sphaerotilaceae</taxon>
        <taxon>Roseateles</taxon>
    </lineage>
</organism>
<evidence type="ECO:0000313" key="2">
    <source>
        <dbReference type="Proteomes" id="UP001200741"/>
    </source>
</evidence>